<dbReference type="HOGENOM" id="CLU_013084_0_1_1"/>
<dbReference type="EMBL" id="KN837270">
    <property type="protein sequence ID" value="KIJ30003.1"/>
    <property type="molecule type" value="Genomic_DNA"/>
</dbReference>
<dbReference type="AlphaFoldDB" id="A0A0C9TJY5"/>
<dbReference type="Proteomes" id="UP000054279">
    <property type="component" value="Unassembled WGS sequence"/>
</dbReference>
<organism evidence="1 2">
    <name type="scientific">Sphaerobolus stellatus (strain SS14)</name>
    <dbReference type="NCBI Taxonomy" id="990650"/>
    <lineage>
        <taxon>Eukaryota</taxon>
        <taxon>Fungi</taxon>
        <taxon>Dikarya</taxon>
        <taxon>Basidiomycota</taxon>
        <taxon>Agaricomycotina</taxon>
        <taxon>Agaricomycetes</taxon>
        <taxon>Phallomycetidae</taxon>
        <taxon>Geastrales</taxon>
        <taxon>Sphaerobolaceae</taxon>
        <taxon>Sphaerobolus</taxon>
    </lineage>
</organism>
<evidence type="ECO:0000313" key="2">
    <source>
        <dbReference type="Proteomes" id="UP000054279"/>
    </source>
</evidence>
<gene>
    <name evidence="1" type="ORF">M422DRAFT_97226</name>
</gene>
<feature type="non-terminal residue" evidence="1">
    <location>
        <position position="158"/>
    </location>
</feature>
<reference evidence="1 2" key="1">
    <citation type="submission" date="2014-06" db="EMBL/GenBank/DDBJ databases">
        <title>Evolutionary Origins and Diversification of the Mycorrhizal Mutualists.</title>
        <authorList>
            <consortium name="DOE Joint Genome Institute"/>
            <consortium name="Mycorrhizal Genomics Consortium"/>
            <person name="Kohler A."/>
            <person name="Kuo A."/>
            <person name="Nagy L.G."/>
            <person name="Floudas D."/>
            <person name="Copeland A."/>
            <person name="Barry K.W."/>
            <person name="Cichocki N."/>
            <person name="Veneault-Fourrey C."/>
            <person name="LaButti K."/>
            <person name="Lindquist E.A."/>
            <person name="Lipzen A."/>
            <person name="Lundell T."/>
            <person name="Morin E."/>
            <person name="Murat C."/>
            <person name="Riley R."/>
            <person name="Ohm R."/>
            <person name="Sun H."/>
            <person name="Tunlid A."/>
            <person name="Henrissat B."/>
            <person name="Grigoriev I.V."/>
            <person name="Hibbett D.S."/>
            <person name="Martin F."/>
        </authorList>
    </citation>
    <scope>NUCLEOTIDE SEQUENCE [LARGE SCALE GENOMIC DNA]</scope>
    <source>
        <strain evidence="1 2">SS14</strain>
    </source>
</reference>
<evidence type="ECO:0000313" key="1">
    <source>
        <dbReference type="EMBL" id="KIJ30003.1"/>
    </source>
</evidence>
<proteinExistence type="predicted"/>
<protein>
    <submittedName>
        <fullName evidence="1">Uncharacterized protein</fullName>
    </submittedName>
</protein>
<sequence>YHAALSHIEQLVSQRIMELTKLNISGTGYKLRTQIAAGLKRQAIRNALVRYNKFAALVNPPRDPLTWETVVNYSFLAEFDLLRFSQVDIRDRPWVKPVIREGVMSYCKLQCARAEIKRLNVEIPRLYAAIHDEAQQIPAYISILEQTDRALANEVSRW</sequence>
<keyword evidence="2" id="KW-1185">Reference proteome</keyword>
<accession>A0A0C9TJY5</accession>
<name>A0A0C9TJY5_SPHS4</name>
<dbReference type="OrthoDB" id="2676448at2759"/>
<feature type="non-terminal residue" evidence="1">
    <location>
        <position position="1"/>
    </location>
</feature>